<dbReference type="OrthoDB" id="191139at2759"/>
<accession>A0A6A6GTT5</accession>
<name>A0A6A6GTT5_VIRVR</name>
<keyword evidence="4" id="KW-1185">Reference proteome</keyword>
<protein>
    <submittedName>
        <fullName evidence="3">Short-chain dehydrogenase/reductase SDR</fullName>
    </submittedName>
</protein>
<evidence type="ECO:0000256" key="1">
    <source>
        <dbReference type="ARBA" id="ARBA00006484"/>
    </source>
</evidence>
<dbReference type="Proteomes" id="UP000800092">
    <property type="component" value="Unassembled WGS sequence"/>
</dbReference>
<dbReference type="AlphaFoldDB" id="A0A6A6GTT5"/>
<reference evidence="3" key="1">
    <citation type="journal article" date="2020" name="Stud. Mycol.">
        <title>101 Dothideomycetes genomes: a test case for predicting lifestyles and emergence of pathogens.</title>
        <authorList>
            <person name="Haridas S."/>
            <person name="Albert R."/>
            <person name="Binder M."/>
            <person name="Bloem J."/>
            <person name="Labutti K."/>
            <person name="Salamov A."/>
            <person name="Andreopoulos B."/>
            <person name="Baker S."/>
            <person name="Barry K."/>
            <person name="Bills G."/>
            <person name="Bluhm B."/>
            <person name="Cannon C."/>
            <person name="Castanera R."/>
            <person name="Culley D."/>
            <person name="Daum C."/>
            <person name="Ezra D."/>
            <person name="Gonzalez J."/>
            <person name="Henrissat B."/>
            <person name="Kuo A."/>
            <person name="Liang C."/>
            <person name="Lipzen A."/>
            <person name="Lutzoni F."/>
            <person name="Magnuson J."/>
            <person name="Mondo S."/>
            <person name="Nolan M."/>
            <person name="Ohm R."/>
            <person name="Pangilinan J."/>
            <person name="Park H.-J."/>
            <person name="Ramirez L."/>
            <person name="Alfaro M."/>
            <person name="Sun H."/>
            <person name="Tritt A."/>
            <person name="Yoshinaga Y."/>
            <person name="Zwiers L.-H."/>
            <person name="Turgeon B."/>
            <person name="Goodwin S."/>
            <person name="Spatafora J."/>
            <person name="Crous P."/>
            <person name="Grigoriev I."/>
        </authorList>
    </citation>
    <scope>NUCLEOTIDE SEQUENCE</scope>
    <source>
        <strain evidence="3">Tuck. ex Michener</strain>
    </source>
</reference>
<evidence type="ECO:0000313" key="4">
    <source>
        <dbReference type="Proteomes" id="UP000800092"/>
    </source>
</evidence>
<sequence length="256" mass="27708">MARILVTGSSDGLGQIAARSLISQGHEVYLHARNPQRAQQARESAPGAKGVLVGDLSSIAQTKALAAEANKIGKFDAVMHNAALGTYPEQSKSEDGIEKMFAVNSLSQYILTCLMERPKRLVYVSSGLHSNGDPSLQDVAWTSKRSFASFQAYCDTKLHNILLSNAVARHWNNVESNACNPGWVKTKLGTFNAPGDPQAGARTQVHLTDPKQDVGSGRYWSDMKPIEPQAGANDIAKQEEFLKICQDLSGIAFPKN</sequence>
<keyword evidence="2" id="KW-0560">Oxidoreductase</keyword>
<evidence type="ECO:0000313" key="3">
    <source>
        <dbReference type="EMBL" id="KAF2229135.1"/>
    </source>
</evidence>
<dbReference type="PRINTS" id="PR00081">
    <property type="entry name" value="GDHRDH"/>
</dbReference>
<dbReference type="Gene3D" id="3.40.50.720">
    <property type="entry name" value="NAD(P)-binding Rossmann-like Domain"/>
    <property type="match status" value="1"/>
</dbReference>
<dbReference type="PANTHER" id="PTHR24320">
    <property type="entry name" value="RETINOL DEHYDROGENASE"/>
    <property type="match status" value="1"/>
</dbReference>
<dbReference type="GO" id="GO:0016491">
    <property type="term" value="F:oxidoreductase activity"/>
    <property type="evidence" value="ECO:0007669"/>
    <property type="project" value="UniProtKB-KW"/>
</dbReference>
<comment type="similarity">
    <text evidence="1">Belongs to the short-chain dehydrogenases/reductases (SDR) family.</text>
</comment>
<dbReference type="PANTHER" id="PTHR24320:SF274">
    <property type="entry name" value="CHAIN DEHYDROGENASE, PUTATIVE (AFU_ORTHOLOGUE AFUA_4G00440)-RELATED"/>
    <property type="match status" value="1"/>
</dbReference>
<proteinExistence type="inferred from homology"/>
<evidence type="ECO:0000256" key="2">
    <source>
        <dbReference type="ARBA" id="ARBA00023002"/>
    </source>
</evidence>
<dbReference type="InterPro" id="IPR002347">
    <property type="entry name" value="SDR_fam"/>
</dbReference>
<organism evidence="3 4">
    <name type="scientific">Viridothelium virens</name>
    <name type="common">Speckled blister lichen</name>
    <name type="synonym">Trypethelium virens</name>
    <dbReference type="NCBI Taxonomy" id="1048519"/>
    <lineage>
        <taxon>Eukaryota</taxon>
        <taxon>Fungi</taxon>
        <taxon>Dikarya</taxon>
        <taxon>Ascomycota</taxon>
        <taxon>Pezizomycotina</taxon>
        <taxon>Dothideomycetes</taxon>
        <taxon>Dothideomycetes incertae sedis</taxon>
        <taxon>Trypetheliales</taxon>
        <taxon>Trypetheliaceae</taxon>
        <taxon>Viridothelium</taxon>
    </lineage>
</organism>
<dbReference type="Pfam" id="PF00106">
    <property type="entry name" value="adh_short"/>
    <property type="match status" value="1"/>
</dbReference>
<gene>
    <name evidence="3" type="ORF">EV356DRAFT_22194</name>
</gene>
<dbReference type="EMBL" id="ML991874">
    <property type="protein sequence ID" value="KAF2229135.1"/>
    <property type="molecule type" value="Genomic_DNA"/>
</dbReference>
<dbReference type="SUPFAM" id="SSF51735">
    <property type="entry name" value="NAD(P)-binding Rossmann-fold domains"/>
    <property type="match status" value="1"/>
</dbReference>
<dbReference type="InterPro" id="IPR036291">
    <property type="entry name" value="NAD(P)-bd_dom_sf"/>
</dbReference>